<dbReference type="Proteomes" id="UP001341281">
    <property type="component" value="Chromosome 01"/>
</dbReference>
<dbReference type="AlphaFoldDB" id="A0AAQ3SCH3"/>
<keyword evidence="1" id="KW-1133">Transmembrane helix</keyword>
<dbReference type="EMBL" id="CP144745">
    <property type="protein sequence ID" value="WVZ49298.1"/>
    <property type="molecule type" value="Genomic_DNA"/>
</dbReference>
<organism evidence="2 3">
    <name type="scientific">Paspalum notatum var. saurae</name>
    <dbReference type="NCBI Taxonomy" id="547442"/>
    <lineage>
        <taxon>Eukaryota</taxon>
        <taxon>Viridiplantae</taxon>
        <taxon>Streptophyta</taxon>
        <taxon>Embryophyta</taxon>
        <taxon>Tracheophyta</taxon>
        <taxon>Spermatophyta</taxon>
        <taxon>Magnoliopsida</taxon>
        <taxon>Liliopsida</taxon>
        <taxon>Poales</taxon>
        <taxon>Poaceae</taxon>
        <taxon>PACMAD clade</taxon>
        <taxon>Panicoideae</taxon>
        <taxon>Andropogonodae</taxon>
        <taxon>Paspaleae</taxon>
        <taxon>Paspalinae</taxon>
        <taxon>Paspalum</taxon>
    </lineage>
</organism>
<proteinExistence type="predicted"/>
<keyword evidence="3" id="KW-1185">Reference proteome</keyword>
<dbReference type="PANTHER" id="PTHR31549:SF265">
    <property type="match status" value="1"/>
</dbReference>
<evidence type="ECO:0000256" key="1">
    <source>
        <dbReference type="SAM" id="Phobius"/>
    </source>
</evidence>
<evidence type="ECO:0000313" key="3">
    <source>
        <dbReference type="Proteomes" id="UP001341281"/>
    </source>
</evidence>
<keyword evidence="1" id="KW-0812">Transmembrane</keyword>
<dbReference type="PANTHER" id="PTHR31549">
    <property type="entry name" value="PROTEIN, PUTATIVE (DUF247)-RELATED-RELATED"/>
    <property type="match status" value="1"/>
</dbReference>
<dbReference type="Pfam" id="PF03140">
    <property type="entry name" value="DUF247"/>
    <property type="match status" value="1"/>
</dbReference>
<dbReference type="InterPro" id="IPR004158">
    <property type="entry name" value="DUF247_pln"/>
</dbReference>
<feature type="transmembrane region" description="Helical" evidence="1">
    <location>
        <begin position="158"/>
        <end position="179"/>
    </location>
</feature>
<evidence type="ECO:0000313" key="2">
    <source>
        <dbReference type="EMBL" id="WVZ49298.1"/>
    </source>
</evidence>
<gene>
    <name evidence="2" type="ORF">U9M48_000667</name>
</gene>
<accession>A0AAQ3SCH3</accession>
<reference evidence="2 3" key="1">
    <citation type="submission" date="2024-02" db="EMBL/GenBank/DDBJ databases">
        <title>High-quality chromosome-scale genome assembly of Pensacola bahiagrass (Paspalum notatum Flugge var. saurae).</title>
        <authorList>
            <person name="Vega J.M."/>
            <person name="Podio M."/>
            <person name="Orjuela J."/>
            <person name="Siena L.A."/>
            <person name="Pessino S.C."/>
            <person name="Combes M.C."/>
            <person name="Mariac C."/>
            <person name="Albertini E."/>
            <person name="Pupilli F."/>
            <person name="Ortiz J.P.A."/>
            <person name="Leblanc O."/>
        </authorList>
    </citation>
    <scope>NUCLEOTIDE SEQUENCE [LARGE SCALE GENOMIC DNA]</scope>
    <source>
        <strain evidence="2">R1</strain>
        <tissue evidence="2">Leaf</tissue>
    </source>
</reference>
<keyword evidence="1" id="KW-0472">Membrane</keyword>
<name>A0AAQ3SCH3_PASNO</name>
<protein>
    <submittedName>
        <fullName evidence="2">Uncharacterized protein</fullName>
    </submittedName>
</protein>
<sequence>MELAESGITLTPNKNNTTELSRMGLHQDGTLFAELYLAPLSLDHNRASYLVNMAALELCTVRSFSNAPDEEASAVCSYILVLAMLVNREEDVHELRARDLLLGGGGLTDQQALSFFTSLQGLRRGRCYLRIMRDIERYKEERRMQIKMYSFFHNNKRIIAAVVSALGALGGITSTLQSIRRTI</sequence>